<keyword evidence="2" id="KW-0677">Repeat</keyword>
<evidence type="ECO:0000256" key="2">
    <source>
        <dbReference type="ARBA" id="ARBA00022737"/>
    </source>
</evidence>
<keyword evidence="1" id="KW-0853">WD repeat</keyword>
<dbReference type="Proteomes" id="UP000789570">
    <property type="component" value="Unassembled WGS sequence"/>
</dbReference>
<organism evidence="3 4">
    <name type="scientific">Funneliformis caledonium</name>
    <dbReference type="NCBI Taxonomy" id="1117310"/>
    <lineage>
        <taxon>Eukaryota</taxon>
        <taxon>Fungi</taxon>
        <taxon>Fungi incertae sedis</taxon>
        <taxon>Mucoromycota</taxon>
        <taxon>Glomeromycotina</taxon>
        <taxon>Glomeromycetes</taxon>
        <taxon>Glomerales</taxon>
        <taxon>Glomeraceae</taxon>
        <taxon>Funneliformis</taxon>
    </lineage>
</organism>
<dbReference type="OrthoDB" id="1667587at2759"/>
<sequence length="104" mass="11665">MNLSKPSSTALYAPSFLYAGFNQDFGCFAVGLDNGFRFYNCDSLKEKIRLISLVALSSSSNMLYLTSRKRSLNSNLQLPCNYGSYNHNDAAQFSIMDRRPSVSR</sequence>
<dbReference type="PANTHER" id="PTHR11227">
    <property type="entry name" value="WD-REPEAT PROTEIN INTERACTING WITH PHOSPHOINOSIDES WIPI -RELATED"/>
    <property type="match status" value="1"/>
</dbReference>
<name>A0A9N9BFN7_9GLOM</name>
<proteinExistence type="predicted"/>
<reference evidence="3" key="1">
    <citation type="submission" date="2021-06" db="EMBL/GenBank/DDBJ databases">
        <authorList>
            <person name="Kallberg Y."/>
            <person name="Tangrot J."/>
            <person name="Rosling A."/>
        </authorList>
    </citation>
    <scope>NUCLEOTIDE SEQUENCE</scope>
    <source>
        <strain evidence="3">UK204</strain>
    </source>
</reference>
<dbReference type="EMBL" id="CAJVPQ010001710">
    <property type="protein sequence ID" value="CAG8566290.1"/>
    <property type="molecule type" value="Genomic_DNA"/>
</dbReference>
<evidence type="ECO:0000313" key="4">
    <source>
        <dbReference type="Proteomes" id="UP000789570"/>
    </source>
</evidence>
<keyword evidence="4" id="KW-1185">Reference proteome</keyword>
<evidence type="ECO:0000313" key="3">
    <source>
        <dbReference type="EMBL" id="CAG8566290.1"/>
    </source>
</evidence>
<accession>A0A9N9BFN7</accession>
<evidence type="ECO:0000256" key="1">
    <source>
        <dbReference type="ARBA" id="ARBA00022574"/>
    </source>
</evidence>
<protein>
    <submittedName>
        <fullName evidence="3">15441_t:CDS:1</fullName>
    </submittedName>
</protein>
<dbReference type="AlphaFoldDB" id="A0A9N9BFN7"/>
<dbReference type="InterPro" id="IPR048720">
    <property type="entry name" value="PROPPIN"/>
</dbReference>
<gene>
    <name evidence="3" type="ORF">FCALED_LOCUS6865</name>
</gene>
<comment type="caution">
    <text evidence="3">The sequence shown here is derived from an EMBL/GenBank/DDBJ whole genome shotgun (WGS) entry which is preliminary data.</text>
</comment>